<name>A0AAN6YMY5_9PEZI</name>
<keyword evidence="3" id="KW-1185">Reference proteome</keyword>
<dbReference type="AlphaFoldDB" id="A0AAN6YMY5"/>
<comment type="caution">
    <text evidence="2">The sequence shown here is derived from an EMBL/GenBank/DDBJ whole genome shotgun (WGS) entry which is preliminary data.</text>
</comment>
<organism evidence="2 3">
    <name type="scientific">Podospora fimiseda</name>
    <dbReference type="NCBI Taxonomy" id="252190"/>
    <lineage>
        <taxon>Eukaryota</taxon>
        <taxon>Fungi</taxon>
        <taxon>Dikarya</taxon>
        <taxon>Ascomycota</taxon>
        <taxon>Pezizomycotina</taxon>
        <taxon>Sordariomycetes</taxon>
        <taxon>Sordariomycetidae</taxon>
        <taxon>Sordariales</taxon>
        <taxon>Podosporaceae</taxon>
        <taxon>Podospora</taxon>
    </lineage>
</organism>
<proteinExistence type="predicted"/>
<dbReference type="Proteomes" id="UP001301958">
    <property type="component" value="Unassembled WGS sequence"/>
</dbReference>
<feature type="region of interest" description="Disordered" evidence="1">
    <location>
        <begin position="74"/>
        <end position="102"/>
    </location>
</feature>
<dbReference type="EMBL" id="MU865483">
    <property type="protein sequence ID" value="KAK4222229.1"/>
    <property type="molecule type" value="Genomic_DNA"/>
</dbReference>
<reference evidence="2" key="2">
    <citation type="submission" date="2023-05" db="EMBL/GenBank/DDBJ databases">
        <authorList>
            <consortium name="Lawrence Berkeley National Laboratory"/>
            <person name="Steindorff A."/>
            <person name="Hensen N."/>
            <person name="Bonometti L."/>
            <person name="Westerberg I."/>
            <person name="Brannstrom I.O."/>
            <person name="Guillou S."/>
            <person name="Cros-Aarteil S."/>
            <person name="Calhoun S."/>
            <person name="Haridas S."/>
            <person name="Kuo A."/>
            <person name="Mondo S."/>
            <person name="Pangilinan J."/>
            <person name="Riley R."/>
            <person name="Labutti K."/>
            <person name="Andreopoulos B."/>
            <person name="Lipzen A."/>
            <person name="Chen C."/>
            <person name="Yanf M."/>
            <person name="Daum C."/>
            <person name="Ng V."/>
            <person name="Clum A."/>
            <person name="Ohm R."/>
            <person name="Martin F."/>
            <person name="Silar P."/>
            <person name="Natvig D."/>
            <person name="Lalanne C."/>
            <person name="Gautier V."/>
            <person name="Ament-Velasquez S.L."/>
            <person name="Kruys A."/>
            <person name="Hutchinson M.I."/>
            <person name="Powell A.J."/>
            <person name="Barry K."/>
            <person name="Miller A.N."/>
            <person name="Grigoriev I.V."/>
            <person name="Debuchy R."/>
            <person name="Gladieux P."/>
            <person name="Thoren M.H."/>
            <person name="Johannesson H."/>
        </authorList>
    </citation>
    <scope>NUCLEOTIDE SEQUENCE</scope>
    <source>
        <strain evidence="2">CBS 990.96</strain>
    </source>
</reference>
<sequence>MVFICSEVKKLYVSFQGMISSRRRKDVKYRIQISEPFNFEHRQVNLPGLTAEEILVLREKAAATRLGIHLDLSDRHPTGGLSSSNSSTLIPPSSSSRQHVAPPPVISCSAPTITATHHNLLLSSTTLRTCSSQSSLRSGISRSGSMAKIVPSIQHHYQNEKAAISQGNFSLLLLDDPDVFSDVETRGRKKAEEKKPRIELPVLKFEYGGDDDDLDMMGTGLMMDLDMFELGSPISPLSPSLAQRGGR</sequence>
<evidence type="ECO:0000256" key="1">
    <source>
        <dbReference type="SAM" id="MobiDB-lite"/>
    </source>
</evidence>
<gene>
    <name evidence="2" type="ORF">QBC38DRAFT_88447</name>
</gene>
<protein>
    <submittedName>
        <fullName evidence="2">Uncharacterized protein</fullName>
    </submittedName>
</protein>
<reference evidence="2" key="1">
    <citation type="journal article" date="2023" name="Mol. Phylogenet. Evol.">
        <title>Genome-scale phylogeny and comparative genomics of the fungal order Sordariales.</title>
        <authorList>
            <person name="Hensen N."/>
            <person name="Bonometti L."/>
            <person name="Westerberg I."/>
            <person name="Brannstrom I.O."/>
            <person name="Guillou S."/>
            <person name="Cros-Aarteil S."/>
            <person name="Calhoun S."/>
            <person name="Haridas S."/>
            <person name="Kuo A."/>
            <person name="Mondo S."/>
            <person name="Pangilinan J."/>
            <person name="Riley R."/>
            <person name="LaButti K."/>
            <person name="Andreopoulos B."/>
            <person name="Lipzen A."/>
            <person name="Chen C."/>
            <person name="Yan M."/>
            <person name="Daum C."/>
            <person name="Ng V."/>
            <person name="Clum A."/>
            <person name="Steindorff A."/>
            <person name="Ohm R.A."/>
            <person name="Martin F."/>
            <person name="Silar P."/>
            <person name="Natvig D.O."/>
            <person name="Lalanne C."/>
            <person name="Gautier V."/>
            <person name="Ament-Velasquez S.L."/>
            <person name="Kruys A."/>
            <person name="Hutchinson M.I."/>
            <person name="Powell A.J."/>
            <person name="Barry K."/>
            <person name="Miller A.N."/>
            <person name="Grigoriev I.V."/>
            <person name="Debuchy R."/>
            <person name="Gladieux P."/>
            <person name="Hiltunen Thoren M."/>
            <person name="Johannesson H."/>
        </authorList>
    </citation>
    <scope>NUCLEOTIDE SEQUENCE</scope>
    <source>
        <strain evidence="2">CBS 990.96</strain>
    </source>
</reference>
<evidence type="ECO:0000313" key="3">
    <source>
        <dbReference type="Proteomes" id="UP001301958"/>
    </source>
</evidence>
<feature type="compositionally biased region" description="Low complexity" evidence="1">
    <location>
        <begin position="78"/>
        <end position="96"/>
    </location>
</feature>
<accession>A0AAN6YMY5</accession>
<evidence type="ECO:0000313" key="2">
    <source>
        <dbReference type="EMBL" id="KAK4222229.1"/>
    </source>
</evidence>